<dbReference type="PANTHER" id="PTHR10340">
    <property type="entry name" value="SPHINGOMYELIN PHOSPHODIESTERASE"/>
    <property type="match status" value="1"/>
</dbReference>
<organism evidence="9 10">
    <name type="scientific">Jimgerdemannia flammicorona</name>
    <dbReference type="NCBI Taxonomy" id="994334"/>
    <lineage>
        <taxon>Eukaryota</taxon>
        <taxon>Fungi</taxon>
        <taxon>Fungi incertae sedis</taxon>
        <taxon>Mucoromycota</taxon>
        <taxon>Mucoromycotina</taxon>
        <taxon>Endogonomycetes</taxon>
        <taxon>Endogonales</taxon>
        <taxon>Endogonaceae</taxon>
        <taxon>Jimgerdemannia</taxon>
    </lineage>
</organism>
<evidence type="ECO:0000256" key="5">
    <source>
        <dbReference type="ARBA" id="ARBA00023180"/>
    </source>
</evidence>
<dbReference type="EMBL" id="RBNI01005448">
    <property type="protein sequence ID" value="RUP46689.1"/>
    <property type="molecule type" value="Genomic_DNA"/>
</dbReference>
<dbReference type="GO" id="GO:0000298">
    <property type="term" value="F:endopolyphosphatase activity"/>
    <property type="evidence" value="ECO:0007669"/>
    <property type="project" value="TreeGrafter"/>
</dbReference>
<evidence type="ECO:0000313" key="9">
    <source>
        <dbReference type="EMBL" id="RUP46689.1"/>
    </source>
</evidence>
<evidence type="ECO:0000313" key="10">
    <source>
        <dbReference type="Proteomes" id="UP000268093"/>
    </source>
</evidence>
<sequence>MLSKTLLTSVALFALLAQTTVARPHGRVSRGRQTPSWTGKFLHVTDIHIDPSYLNGSNPDKLCHRISDNTTKNTAGVYGALGTDCDSPVTLVEAAFNFMHKKLQDIDFIIYTGDTARHVCIDAKRRRGQDRDDKLPRTVADVLNSHKTVVDYFYKNFDTKRIKFIPTLGNNDEFIHDQIALGPQPLLANLTALWEPFNLNLGETFANGGYFTQDVLPGKLQVINTNSMYFFADNKLVTDCDVDGSAGGIQLKWIQANLQKARDGKYNAYIMGHVPPNDSKGKMTFYPACYNIYVNLLGEYADVIQGHFTGHTNEDMLTLVVRNHTATSNYSLITLTGKTVPQIDFVANPIVAVLNNAPSVIPVNNPALRVYQYNTKPKLFGKIFDWTQYYADLAAANSNGKVVWQTEYTASKQYGTKGLSTQDYTSLVQKFMAPNSVTWADYVKYLTVGAGPKNKKNG</sequence>
<feature type="domain" description="Sphingomyelin phosphodiesterase C-terminal" evidence="8">
    <location>
        <begin position="345"/>
        <end position="448"/>
    </location>
</feature>
<keyword evidence="6" id="KW-0732">Signal</keyword>
<proteinExistence type="inferred from homology"/>
<keyword evidence="4" id="KW-0378">Hydrolase</keyword>
<keyword evidence="3" id="KW-0964">Secreted</keyword>
<keyword evidence="5" id="KW-0325">Glycoprotein</keyword>
<dbReference type="Pfam" id="PF19272">
    <property type="entry name" value="ASMase_C"/>
    <property type="match status" value="1"/>
</dbReference>
<evidence type="ECO:0000256" key="4">
    <source>
        <dbReference type="ARBA" id="ARBA00022801"/>
    </source>
</evidence>
<reference evidence="9 10" key="1">
    <citation type="journal article" date="2018" name="New Phytol.">
        <title>Phylogenomics of Endogonaceae and evolution of mycorrhizas within Mucoromycota.</title>
        <authorList>
            <person name="Chang Y."/>
            <person name="Desiro A."/>
            <person name="Na H."/>
            <person name="Sandor L."/>
            <person name="Lipzen A."/>
            <person name="Clum A."/>
            <person name="Barry K."/>
            <person name="Grigoriev I.V."/>
            <person name="Martin F.M."/>
            <person name="Stajich J.E."/>
            <person name="Smith M.E."/>
            <person name="Bonito G."/>
            <person name="Spatafora J.W."/>
        </authorList>
    </citation>
    <scope>NUCLEOTIDE SEQUENCE [LARGE SCALE GENOMIC DNA]</scope>
    <source>
        <strain evidence="9 10">GMNB39</strain>
    </source>
</reference>
<dbReference type="InterPro" id="IPR029052">
    <property type="entry name" value="Metallo-depent_PP-like"/>
</dbReference>
<evidence type="ECO:0000259" key="7">
    <source>
        <dbReference type="Pfam" id="PF00149"/>
    </source>
</evidence>
<comment type="caution">
    <text evidence="9">The sequence shown here is derived from an EMBL/GenBank/DDBJ whole genome shotgun (WGS) entry which is preliminary data.</text>
</comment>
<dbReference type="SUPFAM" id="SSF56300">
    <property type="entry name" value="Metallo-dependent phosphatases"/>
    <property type="match status" value="1"/>
</dbReference>
<dbReference type="Gene3D" id="3.60.21.10">
    <property type="match status" value="1"/>
</dbReference>
<dbReference type="Pfam" id="PF00149">
    <property type="entry name" value="Metallophos"/>
    <property type="match status" value="1"/>
</dbReference>
<dbReference type="GO" id="GO:0006798">
    <property type="term" value="P:polyphosphate catabolic process"/>
    <property type="evidence" value="ECO:0007669"/>
    <property type="project" value="TreeGrafter"/>
</dbReference>
<evidence type="ECO:0000259" key="8">
    <source>
        <dbReference type="Pfam" id="PF19272"/>
    </source>
</evidence>
<evidence type="ECO:0000256" key="2">
    <source>
        <dbReference type="ARBA" id="ARBA00008234"/>
    </source>
</evidence>
<comment type="subcellular location">
    <subcellularLocation>
        <location evidence="1">Secreted</location>
    </subcellularLocation>
</comment>
<feature type="domain" description="Calcineurin-like phosphoesterase" evidence="7">
    <location>
        <begin position="40"/>
        <end position="312"/>
    </location>
</feature>
<dbReference type="GO" id="GO:0008081">
    <property type="term" value="F:phosphoric diester hydrolase activity"/>
    <property type="evidence" value="ECO:0007669"/>
    <property type="project" value="TreeGrafter"/>
</dbReference>
<evidence type="ECO:0000256" key="3">
    <source>
        <dbReference type="ARBA" id="ARBA00022525"/>
    </source>
</evidence>
<comment type="similarity">
    <text evidence="2">Belongs to the acid sphingomyelinase family.</text>
</comment>
<evidence type="ECO:0000256" key="1">
    <source>
        <dbReference type="ARBA" id="ARBA00004613"/>
    </source>
</evidence>
<protein>
    <submittedName>
        <fullName evidence="9">Metallo-dependent phosphatase-like protein</fullName>
    </submittedName>
</protein>
<accession>A0A433D763</accession>
<keyword evidence="10" id="KW-1185">Reference proteome</keyword>
<feature type="chain" id="PRO_5019416304" evidence="6">
    <location>
        <begin position="23"/>
        <end position="458"/>
    </location>
</feature>
<dbReference type="Proteomes" id="UP000268093">
    <property type="component" value="Unassembled WGS sequence"/>
</dbReference>
<name>A0A433D763_9FUNG</name>
<evidence type="ECO:0000256" key="6">
    <source>
        <dbReference type="SAM" id="SignalP"/>
    </source>
</evidence>
<dbReference type="OrthoDB" id="348678at2759"/>
<dbReference type="InterPro" id="IPR004843">
    <property type="entry name" value="Calcineurin-like_PHP"/>
</dbReference>
<gene>
    <name evidence="9" type="ORF">BC936DRAFT_146628</name>
</gene>
<dbReference type="GO" id="GO:0000324">
    <property type="term" value="C:fungal-type vacuole"/>
    <property type="evidence" value="ECO:0007669"/>
    <property type="project" value="TreeGrafter"/>
</dbReference>
<dbReference type="InterPro" id="IPR045473">
    <property type="entry name" value="ASM_C"/>
</dbReference>
<feature type="signal peptide" evidence="6">
    <location>
        <begin position="1"/>
        <end position="22"/>
    </location>
</feature>
<dbReference type="AlphaFoldDB" id="A0A433D763"/>
<dbReference type="GO" id="GO:0005615">
    <property type="term" value="C:extracellular space"/>
    <property type="evidence" value="ECO:0007669"/>
    <property type="project" value="TreeGrafter"/>
</dbReference>
<dbReference type="GO" id="GO:0004309">
    <property type="term" value="F:exopolyphosphatase activity"/>
    <property type="evidence" value="ECO:0007669"/>
    <property type="project" value="TreeGrafter"/>
</dbReference>
<dbReference type="PANTHER" id="PTHR10340:SF55">
    <property type="entry name" value="ENDOPOLYPHOSPHATASE"/>
    <property type="match status" value="1"/>
</dbReference>